<feature type="non-terminal residue" evidence="2">
    <location>
        <position position="376"/>
    </location>
</feature>
<dbReference type="Pfam" id="PF20414">
    <property type="entry name" value="DUF6698"/>
    <property type="match status" value="1"/>
</dbReference>
<evidence type="ECO:0000313" key="3">
    <source>
        <dbReference type="Proteomes" id="UP001140091"/>
    </source>
</evidence>
<dbReference type="AlphaFoldDB" id="A0A9W8IY18"/>
<protein>
    <submittedName>
        <fullName evidence="2">Uncharacterized protein</fullName>
    </submittedName>
</protein>
<dbReference type="OrthoDB" id="3160134at2759"/>
<keyword evidence="3" id="KW-1185">Reference proteome</keyword>
<evidence type="ECO:0000256" key="1">
    <source>
        <dbReference type="SAM" id="MobiDB-lite"/>
    </source>
</evidence>
<sequence length="376" mass="42160">MAPNKENRRPATASAVPSNEDMRRQLLGKRKAASDSDDSNRDEDGEVGPQSEITPQAKIVKSDVLVSYGRHFNRTIHPFCDLNTLIVDGQTRVNEVILRGITIEALSLREQREHGLFLQLIQLVPGLDARLWDEKCTNDDRKYIADTLGRGVRSGRADDAKGLKPVVIDWVTPLNGMLIPPVGKYLCPTDYNWNDDNDRRRLRKGEIIPTPGQWPIFLYEDLKFNPADPWEGLLKGHLVVQAYKHIFVSPSSADGETRATRSGNAAIHGMKSVTTASLAYVAMMVRFSLSASASFIKNDKMMEHESFFNTLLEFLEDENEGDEVSQLLDWWNQLIFPAYFTLVGNAKVPQTSALAQLKQRRRKILGSTQPASDVPA</sequence>
<name>A0A9W8IY18_9AGAR</name>
<comment type="caution">
    <text evidence="2">The sequence shown here is derived from an EMBL/GenBank/DDBJ whole genome shotgun (WGS) entry which is preliminary data.</text>
</comment>
<dbReference type="InterPro" id="IPR046521">
    <property type="entry name" value="DUF6698"/>
</dbReference>
<organism evidence="2 3">
    <name type="scientific">Candolleomyces eurysporus</name>
    <dbReference type="NCBI Taxonomy" id="2828524"/>
    <lineage>
        <taxon>Eukaryota</taxon>
        <taxon>Fungi</taxon>
        <taxon>Dikarya</taxon>
        <taxon>Basidiomycota</taxon>
        <taxon>Agaricomycotina</taxon>
        <taxon>Agaricomycetes</taxon>
        <taxon>Agaricomycetidae</taxon>
        <taxon>Agaricales</taxon>
        <taxon>Agaricineae</taxon>
        <taxon>Psathyrellaceae</taxon>
        <taxon>Candolleomyces</taxon>
    </lineage>
</organism>
<accession>A0A9W8IY18</accession>
<dbReference type="Proteomes" id="UP001140091">
    <property type="component" value="Unassembled WGS sequence"/>
</dbReference>
<evidence type="ECO:0000313" key="2">
    <source>
        <dbReference type="EMBL" id="KAJ2925451.1"/>
    </source>
</evidence>
<reference evidence="2" key="1">
    <citation type="submission" date="2022-06" db="EMBL/GenBank/DDBJ databases">
        <title>Genome Sequence of Candolleomyces eurysporus.</title>
        <authorList>
            <person name="Buettner E."/>
        </authorList>
    </citation>
    <scope>NUCLEOTIDE SEQUENCE</scope>
    <source>
        <strain evidence="2">VTCC 930004</strain>
    </source>
</reference>
<gene>
    <name evidence="2" type="ORF">H1R20_g11642</name>
</gene>
<feature type="region of interest" description="Disordered" evidence="1">
    <location>
        <begin position="1"/>
        <end position="54"/>
    </location>
</feature>
<dbReference type="EMBL" id="JANBPK010001184">
    <property type="protein sequence ID" value="KAJ2925451.1"/>
    <property type="molecule type" value="Genomic_DNA"/>
</dbReference>
<feature type="compositionally biased region" description="Acidic residues" evidence="1">
    <location>
        <begin position="35"/>
        <end position="46"/>
    </location>
</feature>
<proteinExistence type="predicted"/>